<dbReference type="Proteomes" id="UP001227543">
    <property type="component" value="Unassembled WGS sequence"/>
</dbReference>
<dbReference type="RefSeq" id="XP_060372156.1">
    <property type="nucleotide sequence ID" value="XM_060533264.1"/>
</dbReference>
<dbReference type="EMBL" id="MLFU01000462">
    <property type="protein sequence ID" value="KAK1452539.1"/>
    <property type="molecule type" value="Genomic_DNA"/>
</dbReference>
<dbReference type="GeneID" id="85417502"/>
<name>A0ABQ9QG30_9PEZI</name>
<evidence type="ECO:0000313" key="2">
    <source>
        <dbReference type="EMBL" id="KAK1452539.1"/>
    </source>
</evidence>
<sequence length="60" mass="6538">MAASTHGQRHLSGGVGLEAQPTKKTPESKRGRFVRCAMTSRPHCLPFGKTNTSASWIIAW</sequence>
<protein>
    <submittedName>
        <fullName evidence="2">Uncharacterized protein</fullName>
    </submittedName>
</protein>
<accession>A0ABQ9QG30</accession>
<organism evidence="2 3">
    <name type="scientific">Colletotrichum tamarilloi</name>
    <dbReference type="NCBI Taxonomy" id="1209934"/>
    <lineage>
        <taxon>Eukaryota</taxon>
        <taxon>Fungi</taxon>
        <taxon>Dikarya</taxon>
        <taxon>Ascomycota</taxon>
        <taxon>Pezizomycotina</taxon>
        <taxon>Sordariomycetes</taxon>
        <taxon>Hypocreomycetidae</taxon>
        <taxon>Glomerellales</taxon>
        <taxon>Glomerellaceae</taxon>
        <taxon>Colletotrichum</taxon>
        <taxon>Colletotrichum acutatum species complex</taxon>
    </lineage>
</organism>
<keyword evidence="3" id="KW-1185">Reference proteome</keyword>
<reference evidence="2 3" key="1">
    <citation type="submission" date="2016-10" db="EMBL/GenBank/DDBJ databases">
        <title>The genome sequence of Colletotrichum fioriniae PJ7.</title>
        <authorList>
            <person name="Baroncelli R."/>
        </authorList>
    </citation>
    <scope>NUCLEOTIDE SEQUENCE [LARGE SCALE GENOMIC DNA]</scope>
    <source>
        <strain evidence="2 3">Tom-12</strain>
    </source>
</reference>
<evidence type="ECO:0000313" key="3">
    <source>
        <dbReference type="Proteomes" id="UP001227543"/>
    </source>
</evidence>
<evidence type="ECO:0000256" key="1">
    <source>
        <dbReference type="SAM" id="MobiDB-lite"/>
    </source>
</evidence>
<gene>
    <name evidence="2" type="ORF">CTAM01_17277</name>
</gene>
<proteinExistence type="predicted"/>
<comment type="caution">
    <text evidence="2">The sequence shown here is derived from an EMBL/GenBank/DDBJ whole genome shotgun (WGS) entry which is preliminary data.</text>
</comment>
<feature type="region of interest" description="Disordered" evidence="1">
    <location>
        <begin position="1"/>
        <end position="31"/>
    </location>
</feature>